<dbReference type="InterPro" id="IPR000531">
    <property type="entry name" value="Beta-barrel_TonB"/>
</dbReference>
<dbReference type="NCBIfam" id="TIGR01786">
    <property type="entry name" value="TonB-hemlactrns"/>
    <property type="match status" value="1"/>
</dbReference>
<evidence type="ECO:0000256" key="13">
    <source>
        <dbReference type="SAM" id="SignalP"/>
    </source>
</evidence>
<dbReference type="OrthoDB" id="9764669at2"/>
<feature type="chain" id="PRO_5030008055" evidence="13">
    <location>
        <begin position="22"/>
        <end position="713"/>
    </location>
</feature>
<dbReference type="InterPro" id="IPR010949">
    <property type="entry name" value="TonB_Hb/transfer/lactofer_rcpt"/>
</dbReference>
<evidence type="ECO:0000256" key="11">
    <source>
        <dbReference type="PROSITE-ProRule" id="PRU01360"/>
    </source>
</evidence>
<feature type="domain" description="TonB-dependent receptor-like beta-barrel" evidence="14">
    <location>
        <begin position="239"/>
        <end position="676"/>
    </location>
</feature>
<feature type="domain" description="TonB-dependent receptor plug" evidence="15">
    <location>
        <begin position="42"/>
        <end position="151"/>
    </location>
</feature>
<evidence type="ECO:0000259" key="15">
    <source>
        <dbReference type="Pfam" id="PF07715"/>
    </source>
</evidence>
<dbReference type="CDD" id="cd01347">
    <property type="entry name" value="ligand_gated_channel"/>
    <property type="match status" value="1"/>
</dbReference>
<dbReference type="InterPro" id="IPR036942">
    <property type="entry name" value="Beta-barrel_TonB_sf"/>
</dbReference>
<dbReference type="PROSITE" id="PS52016">
    <property type="entry name" value="TONB_DEPENDENT_REC_3"/>
    <property type="match status" value="1"/>
</dbReference>
<dbReference type="PANTHER" id="PTHR30069">
    <property type="entry name" value="TONB-DEPENDENT OUTER MEMBRANE RECEPTOR"/>
    <property type="match status" value="1"/>
</dbReference>
<name>A0A0H3AEH2_VIBC3</name>
<reference evidence="16 17" key="1">
    <citation type="submission" date="2007-03" db="EMBL/GenBank/DDBJ databases">
        <authorList>
            <person name="Heidelberg J."/>
        </authorList>
    </citation>
    <scope>NUCLEOTIDE SEQUENCE [LARGE SCALE GENOMIC DNA]</scope>
    <source>
        <strain evidence="17">ATCC 39541 / Classical Ogawa 395 / O395</strain>
    </source>
</reference>
<dbReference type="GO" id="GO:0015232">
    <property type="term" value="F:heme transmembrane transporter activity"/>
    <property type="evidence" value="ECO:0007669"/>
    <property type="project" value="InterPro"/>
</dbReference>
<keyword evidence="6 13" id="KW-0732">Signal</keyword>
<dbReference type="PANTHER" id="PTHR30069:SF29">
    <property type="entry name" value="HEMOGLOBIN AND HEMOGLOBIN-HAPTOGLOBIN-BINDING PROTEIN 1-RELATED"/>
    <property type="match status" value="1"/>
</dbReference>
<dbReference type="PATRIC" id="fig|345073.21.peg.2817"/>
<evidence type="ECO:0000256" key="1">
    <source>
        <dbReference type="ARBA" id="ARBA00004571"/>
    </source>
</evidence>
<keyword evidence="7 12" id="KW-0798">TonB box</keyword>
<dbReference type="GO" id="GO:0015344">
    <property type="term" value="F:siderophore uptake transmembrane transporter activity"/>
    <property type="evidence" value="ECO:0007669"/>
    <property type="project" value="TreeGrafter"/>
</dbReference>
<dbReference type="InterPro" id="IPR012910">
    <property type="entry name" value="Plug_dom"/>
</dbReference>
<dbReference type="eggNOG" id="COG4771">
    <property type="taxonomic scope" value="Bacteria"/>
</dbReference>
<evidence type="ECO:0000256" key="2">
    <source>
        <dbReference type="ARBA" id="ARBA00008143"/>
    </source>
</evidence>
<keyword evidence="5 11" id="KW-0812">Transmembrane</keyword>
<keyword evidence="9 16" id="KW-0675">Receptor</keyword>
<dbReference type="Pfam" id="PF07715">
    <property type="entry name" value="Plug"/>
    <property type="match status" value="1"/>
</dbReference>
<dbReference type="EMBL" id="CP000626">
    <property type="protein sequence ID" value="ABQ18647.1"/>
    <property type="molecule type" value="Genomic_DNA"/>
</dbReference>
<evidence type="ECO:0000256" key="5">
    <source>
        <dbReference type="ARBA" id="ARBA00022692"/>
    </source>
</evidence>
<evidence type="ECO:0000256" key="9">
    <source>
        <dbReference type="ARBA" id="ARBA00023170"/>
    </source>
</evidence>
<keyword evidence="10 11" id="KW-0998">Cell outer membrane</keyword>
<evidence type="ECO:0000256" key="6">
    <source>
        <dbReference type="ARBA" id="ARBA00022729"/>
    </source>
</evidence>
<evidence type="ECO:0000256" key="3">
    <source>
        <dbReference type="ARBA" id="ARBA00022448"/>
    </source>
</evidence>
<comment type="subcellular location">
    <subcellularLocation>
        <location evidence="1 11">Cell outer membrane</location>
        <topology evidence="1 11">Multi-pass membrane protein</topology>
    </subcellularLocation>
</comment>
<dbReference type="GO" id="GO:0044718">
    <property type="term" value="P:siderophore transmembrane transport"/>
    <property type="evidence" value="ECO:0007669"/>
    <property type="project" value="TreeGrafter"/>
</dbReference>
<protein>
    <submittedName>
        <fullName evidence="16">Heme receptor HutR</fullName>
    </submittedName>
</protein>
<proteinExistence type="inferred from homology"/>
<keyword evidence="8 11" id="KW-0472">Membrane</keyword>
<dbReference type="KEGG" id="vco:VC0395_0074"/>
<dbReference type="InterPro" id="IPR011276">
    <property type="entry name" value="TonB_haem/Hb_rcpt"/>
</dbReference>
<keyword evidence="4 11" id="KW-1134">Transmembrane beta strand</keyword>
<comment type="similarity">
    <text evidence="2">Belongs to the TonB-dependent receptor family. Hemoglobin/haptoglobin binding protein subfamily.</text>
</comment>
<dbReference type="KEGG" id="vcr:VC395_A0057"/>
<dbReference type="Proteomes" id="UP000000249">
    <property type="component" value="Chromosome 2"/>
</dbReference>
<accession>A0A0H3AEH2</accession>
<evidence type="ECO:0000256" key="7">
    <source>
        <dbReference type="ARBA" id="ARBA00023077"/>
    </source>
</evidence>
<evidence type="ECO:0000259" key="14">
    <source>
        <dbReference type="Pfam" id="PF00593"/>
    </source>
</evidence>
<evidence type="ECO:0000256" key="8">
    <source>
        <dbReference type="ARBA" id="ARBA00023136"/>
    </source>
</evidence>
<dbReference type="AlphaFoldDB" id="A0A0H3AEH2"/>
<dbReference type="SUPFAM" id="SSF56935">
    <property type="entry name" value="Porins"/>
    <property type="match status" value="1"/>
</dbReference>
<evidence type="ECO:0000256" key="4">
    <source>
        <dbReference type="ARBA" id="ARBA00022452"/>
    </source>
</evidence>
<keyword evidence="3 11" id="KW-0813">Transport</keyword>
<feature type="signal peptide" evidence="13">
    <location>
        <begin position="1"/>
        <end position="21"/>
    </location>
</feature>
<dbReference type="RefSeq" id="WP_000777823.1">
    <property type="nucleotide sequence ID" value="NC_009456.1"/>
</dbReference>
<gene>
    <name evidence="16" type="primary">hutR</name>
    <name evidence="16" type="ordered locus">VC0395_0074</name>
</gene>
<evidence type="ECO:0000256" key="10">
    <source>
        <dbReference type="ARBA" id="ARBA00023237"/>
    </source>
</evidence>
<dbReference type="InterPro" id="IPR037066">
    <property type="entry name" value="Plug_dom_sf"/>
</dbReference>
<dbReference type="InterPro" id="IPR039426">
    <property type="entry name" value="TonB-dep_rcpt-like"/>
</dbReference>
<sequence>MKLSPVSAAVLSVLAAGFAHAETEPSHYEEVVVTANRIEQPLSEVAGSVAVLEGETLEKQGKTELYDALNQEPGVSVTGGAGRPQNITIRGMTGNRIAIVRDGIQSADGYGAADINDKYGRNTFSLSNVKQIQVVKGASSTLYGSGAIGGVVIIESKAPEDYLYHRDYYVDAALTYSGISNRYQGNHALAMRHGDGEALLTIDYWQGEETRNFNQDLYNREVDGYNLGFSHHYWLNDALRLKTHLEYFDDYAKRREGTSSIQKDDKWDLVSFYEYQRSQTRLASVGADYTANLSWMDTLEGKFYWRSTENITQTNRLMANDRSGAGILSYRRELRDEGFNDEALGATLNAQKEWQQGEWLHQFAYGMSVDGHDYQRPKSIRRMESSGDDLQADEPFAPAREYRFGVYGQDNLLLGDWTLAAGLRFDAQKLSPKNTDRIHGYKVVTMGSSEWSPSASISYQWHPEWNTYLSYNHGFRAPSYDKAYGASDHSFVPLTPFIIKPNNKLRAETSDSFELGSKYDNGQTQFYVAVFYSIFDNFIDVKQVGYDNATGSEIQQYQNIAGVKTYGAEMSVMHRLDDRWSVENKLGYVDGKDGENQYVRTLTPLEGSVQLNYQRERWDAYSRLNWASAMSRVPTCTTEQGKETECATTTGWVSWDIGLNYQWNAQLSASFNVVNLLDREYTRYQDVAGVTPSDTLYSTEPGRYFTVHAKYVF</sequence>
<organism evidence="16 17">
    <name type="scientific">Vibrio cholerae serotype O1 (strain ATCC 39541 / Classical Ogawa 395 / O395)</name>
    <dbReference type="NCBI Taxonomy" id="345073"/>
    <lineage>
        <taxon>Bacteria</taxon>
        <taxon>Pseudomonadati</taxon>
        <taxon>Pseudomonadota</taxon>
        <taxon>Gammaproteobacteria</taxon>
        <taxon>Vibrionales</taxon>
        <taxon>Vibrionaceae</taxon>
        <taxon>Vibrio</taxon>
    </lineage>
</organism>
<evidence type="ECO:0000313" key="16">
    <source>
        <dbReference type="EMBL" id="ABQ18647.1"/>
    </source>
</evidence>
<dbReference type="Gene3D" id="2.40.170.20">
    <property type="entry name" value="TonB-dependent receptor, beta-barrel domain"/>
    <property type="match status" value="1"/>
</dbReference>
<dbReference type="Pfam" id="PF00593">
    <property type="entry name" value="TonB_dep_Rec_b-barrel"/>
    <property type="match status" value="1"/>
</dbReference>
<dbReference type="Gene3D" id="2.170.130.10">
    <property type="entry name" value="TonB-dependent receptor, plug domain"/>
    <property type="match status" value="1"/>
</dbReference>
<dbReference type="GO" id="GO:0009279">
    <property type="term" value="C:cell outer membrane"/>
    <property type="evidence" value="ECO:0007669"/>
    <property type="project" value="UniProtKB-SubCell"/>
</dbReference>
<evidence type="ECO:0000256" key="12">
    <source>
        <dbReference type="RuleBase" id="RU003357"/>
    </source>
</evidence>
<evidence type="ECO:0000313" key="17">
    <source>
        <dbReference type="Proteomes" id="UP000000249"/>
    </source>
</evidence>
<dbReference type="NCBIfam" id="TIGR01785">
    <property type="entry name" value="TonB-hemin"/>
    <property type="match status" value="1"/>
</dbReference>